<evidence type="ECO:0000256" key="6">
    <source>
        <dbReference type="ARBA" id="ARBA00023242"/>
    </source>
</evidence>
<keyword evidence="3" id="KW-0805">Transcription regulation</keyword>
<organism evidence="8 9">
    <name type="scientific">Phialemonium atrogriseum</name>
    <dbReference type="NCBI Taxonomy" id="1093897"/>
    <lineage>
        <taxon>Eukaryota</taxon>
        <taxon>Fungi</taxon>
        <taxon>Dikarya</taxon>
        <taxon>Ascomycota</taxon>
        <taxon>Pezizomycotina</taxon>
        <taxon>Sordariomycetes</taxon>
        <taxon>Sordariomycetidae</taxon>
        <taxon>Cephalothecales</taxon>
        <taxon>Cephalothecaceae</taxon>
        <taxon>Phialemonium</taxon>
    </lineage>
</organism>
<evidence type="ECO:0000259" key="7">
    <source>
        <dbReference type="PROSITE" id="PS50048"/>
    </source>
</evidence>
<feature type="domain" description="Zn(2)-C6 fungal-type" evidence="7">
    <location>
        <begin position="14"/>
        <end position="44"/>
    </location>
</feature>
<sequence length="568" mass="63276">MSPEPVRKGRVRTGCLTCRSRKVKCDETRPICHNCTRLNRACFYEASPLDFSLISRGLNNEHTALEKSVSVWAEGQFDNIDPVTITNVATSSHYVTGDGSLVVPESSSTNIDDASIDFNFMTGEWGDLFPAGTNESCGLGPSPQWALGDAVIQNHDISEDQESPFSYFLSSVEPPFITPWDSMNWARMKVHISRLGALNPAVLAAVVAVETLYKTLVDDGDSADALPEYFAAKGAYLSLLKDEGADTELILVATFLLCCFEVVAQQETVSGTLKQKDILVTRLEQRSKSQPWSPIVRRIVSWLRLFHTKAMHLGGRGMLSPKLSELLLQAEQQPPPSLASMCLDQPTAALAAVDSLQQSLFQFYCELQHISTRVSALNRHHRPRGTPADEMKVDDISKDIDQRLKYLWEGRPCLLEVATPDISHAAAENSANDLSHLAFVARLCKISYNAEIIYHARGHGRSHSQSPTTVAAKGEIRKLIDAREACPEGTSLHPAFIWPLFLYSVESSTQDEVRWALDKLELVSNPLWNTTTIKAFIRELTEEQFRKGERVDSRYFCVERFGIVPPFM</sequence>
<evidence type="ECO:0000256" key="5">
    <source>
        <dbReference type="ARBA" id="ARBA00023163"/>
    </source>
</evidence>
<dbReference type="Proteomes" id="UP001244011">
    <property type="component" value="Unassembled WGS sequence"/>
</dbReference>
<dbReference type="Pfam" id="PF11951">
    <property type="entry name" value="Fungal_trans_2"/>
    <property type="match status" value="1"/>
</dbReference>
<keyword evidence="4" id="KW-0238">DNA-binding</keyword>
<evidence type="ECO:0000256" key="2">
    <source>
        <dbReference type="ARBA" id="ARBA00022833"/>
    </source>
</evidence>
<dbReference type="GO" id="GO:0008270">
    <property type="term" value="F:zinc ion binding"/>
    <property type="evidence" value="ECO:0007669"/>
    <property type="project" value="InterPro"/>
</dbReference>
<keyword evidence="5" id="KW-0804">Transcription</keyword>
<dbReference type="PANTHER" id="PTHR37534">
    <property type="entry name" value="TRANSCRIPTIONAL ACTIVATOR PROTEIN UGA3"/>
    <property type="match status" value="1"/>
</dbReference>
<evidence type="ECO:0000256" key="3">
    <source>
        <dbReference type="ARBA" id="ARBA00023015"/>
    </source>
</evidence>
<dbReference type="InterPro" id="IPR001138">
    <property type="entry name" value="Zn2Cys6_DnaBD"/>
</dbReference>
<dbReference type="GO" id="GO:0005634">
    <property type="term" value="C:nucleus"/>
    <property type="evidence" value="ECO:0007669"/>
    <property type="project" value="UniProtKB-SubCell"/>
</dbReference>
<evidence type="ECO:0000313" key="9">
    <source>
        <dbReference type="Proteomes" id="UP001244011"/>
    </source>
</evidence>
<dbReference type="PROSITE" id="PS50048">
    <property type="entry name" value="ZN2_CY6_FUNGAL_2"/>
    <property type="match status" value="1"/>
</dbReference>
<evidence type="ECO:0000256" key="1">
    <source>
        <dbReference type="ARBA" id="ARBA00004123"/>
    </source>
</evidence>
<keyword evidence="9" id="KW-1185">Reference proteome</keyword>
<protein>
    <submittedName>
        <fullName evidence="8">Sterol uptake control 2</fullName>
    </submittedName>
</protein>
<dbReference type="GO" id="GO:0003677">
    <property type="term" value="F:DNA binding"/>
    <property type="evidence" value="ECO:0007669"/>
    <property type="project" value="UniProtKB-KW"/>
</dbReference>
<keyword evidence="6" id="KW-0539">Nucleus</keyword>
<dbReference type="PROSITE" id="PS00463">
    <property type="entry name" value="ZN2_CY6_FUNGAL_1"/>
    <property type="match status" value="1"/>
</dbReference>
<dbReference type="GeneID" id="85306745"/>
<dbReference type="CDD" id="cd00067">
    <property type="entry name" value="GAL4"/>
    <property type="match status" value="1"/>
</dbReference>
<accession>A0AAJ0BRK3</accession>
<dbReference type="PANTHER" id="PTHR37534:SF46">
    <property type="entry name" value="ZN(II)2CYS6 TRANSCRIPTION FACTOR (EUROFUNG)"/>
    <property type="match status" value="1"/>
</dbReference>
<dbReference type="EMBL" id="MU839053">
    <property type="protein sequence ID" value="KAK1761722.1"/>
    <property type="molecule type" value="Genomic_DNA"/>
</dbReference>
<gene>
    <name evidence="8" type="ORF">QBC33DRAFT_317739</name>
</gene>
<proteinExistence type="predicted"/>
<dbReference type="InterPro" id="IPR036864">
    <property type="entry name" value="Zn2-C6_fun-type_DNA-bd_sf"/>
</dbReference>
<name>A0AAJ0BRK3_9PEZI</name>
<dbReference type="AlphaFoldDB" id="A0AAJ0BRK3"/>
<dbReference type="GO" id="GO:0000981">
    <property type="term" value="F:DNA-binding transcription factor activity, RNA polymerase II-specific"/>
    <property type="evidence" value="ECO:0007669"/>
    <property type="project" value="InterPro"/>
</dbReference>
<dbReference type="Gene3D" id="4.10.240.10">
    <property type="entry name" value="Zn(2)-C6 fungal-type DNA-binding domain"/>
    <property type="match status" value="1"/>
</dbReference>
<dbReference type="SMART" id="SM00066">
    <property type="entry name" value="GAL4"/>
    <property type="match status" value="1"/>
</dbReference>
<dbReference type="RefSeq" id="XP_060277935.1">
    <property type="nucleotide sequence ID" value="XM_060423558.1"/>
</dbReference>
<comment type="caution">
    <text evidence="8">The sequence shown here is derived from an EMBL/GenBank/DDBJ whole genome shotgun (WGS) entry which is preliminary data.</text>
</comment>
<evidence type="ECO:0000256" key="4">
    <source>
        <dbReference type="ARBA" id="ARBA00023125"/>
    </source>
</evidence>
<reference evidence="8" key="1">
    <citation type="submission" date="2023-06" db="EMBL/GenBank/DDBJ databases">
        <title>Genome-scale phylogeny and comparative genomics of the fungal order Sordariales.</title>
        <authorList>
            <consortium name="Lawrence Berkeley National Laboratory"/>
            <person name="Hensen N."/>
            <person name="Bonometti L."/>
            <person name="Westerberg I."/>
            <person name="Brannstrom I.O."/>
            <person name="Guillou S."/>
            <person name="Cros-Aarteil S."/>
            <person name="Calhoun S."/>
            <person name="Haridas S."/>
            <person name="Kuo A."/>
            <person name="Mondo S."/>
            <person name="Pangilinan J."/>
            <person name="Riley R."/>
            <person name="Labutti K."/>
            <person name="Andreopoulos B."/>
            <person name="Lipzen A."/>
            <person name="Chen C."/>
            <person name="Yanf M."/>
            <person name="Daum C."/>
            <person name="Ng V."/>
            <person name="Clum A."/>
            <person name="Steindorff A."/>
            <person name="Ohm R."/>
            <person name="Martin F."/>
            <person name="Silar P."/>
            <person name="Natvig D."/>
            <person name="Lalanne C."/>
            <person name="Gautier V."/>
            <person name="Ament-Velasquez S.L."/>
            <person name="Kruys A."/>
            <person name="Hutchinson M.I."/>
            <person name="Powell A.J."/>
            <person name="Barry K."/>
            <person name="Miller A.N."/>
            <person name="Grigoriev I.V."/>
            <person name="Debuchy R."/>
            <person name="Gladieux P."/>
            <person name="Thoren M.H."/>
            <person name="Johannesson H."/>
        </authorList>
    </citation>
    <scope>NUCLEOTIDE SEQUENCE</scope>
    <source>
        <strain evidence="8">8032-3</strain>
    </source>
</reference>
<dbReference type="InterPro" id="IPR021858">
    <property type="entry name" value="Fun_TF"/>
</dbReference>
<dbReference type="SUPFAM" id="SSF57701">
    <property type="entry name" value="Zn2/Cys6 DNA-binding domain"/>
    <property type="match status" value="1"/>
</dbReference>
<comment type="subcellular location">
    <subcellularLocation>
        <location evidence="1">Nucleus</location>
    </subcellularLocation>
</comment>
<dbReference type="Pfam" id="PF00172">
    <property type="entry name" value="Zn_clus"/>
    <property type="match status" value="1"/>
</dbReference>
<keyword evidence="2" id="KW-0862">Zinc</keyword>
<evidence type="ECO:0000313" key="8">
    <source>
        <dbReference type="EMBL" id="KAK1761722.1"/>
    </source>
</evidence>